<comment type="caution">
    <text evidence="1">The sequence shown here is derived from an EMBL/GenBank/DDBJ whole genome shotgun (WGS) entry which is preliminary data.</text>
</comment>
<proteinExistence type="predicted"/>
<protein>
    <submittedName>
        <fullName evidence="1">Uncharacterized protein</fullName>
    </submittedName>
</protein>
<dbReference type="Proteomes" id="UP000324222">
    <property type="component" value="Unassembled WGS sequence"/>
</dbReference>
<dbReference type="AlphaFoldDB" id="A0A5B7F633"/>
<gene>
    <name evidence="1" type="ORF">E2C01_034104</name>
</gene>
<keyword evidence="2" id="KW-1185">Reference proteome</keyword>
<organism evidence="1 2">
    <name type="scientific">Portunus trituberculatus</name>
    <name type="common">Swimming crab</name>
    <name type="synonym">Neptunus trituberculatus</name>
    <dbReference type="NCBI Taxonomy" id="210409"/>
    <lineage>
        <taxon>Eukaryota</taxon>
        <taxon>Metazoa</taxon>
        <taxon>Ecdysozoa</taxon>
        <taxon>Arthropoda</taxon>
        <taxon>Crustacea</taxon>
        <taxon>Multicrustacea</taxon>
        <taxon>Malacostraca</taxon>
        <taxon>Eumalacostraca</taxon>
        <taxon>Eucarida</taxon>
        <taxon>Decapoda</taxon>
        <taxon>Pleocyemata</taxon>
        <taxon>Brachyura</taxon>
        <taxon>Eubrachyura</taxon>
        <taxon>Portunoidea</taxon>
        <taxon>Portunidae</taxon>
        <taxon>Portuninae</taxon>
        <taxon>Portunus</taxon>
    </lineage>
</organism>
<evidence type="ECO:0000313" key="2">
    <source>
        <dbReference type="Proteomes" id="UP000324222"/>
    </source>
</evidence>
<accession>A0A5B7F633</accession>
<name>A0A5B7F633_PORTR</name>
<reference evidence="1 2" key="1">
    <citation type="submission" date="2019-05" db="EMBL/GenBank/DDBJ databases">
        <title>Another draft genome of Portunus trituberculatus and its Hox gene families provides insights of decapod evolution.</title>
        <authorList>
            <person name="Jeong J.-H."/>
            <person name="Song I."/>
            <person name="Kim S."/>
            <person name="Choi T."/>
            <person name="Kim D."/>
            <person name="Ryu S."/>
            <person name="Kim W."/>
        </authorList>
    </citation>
    <scope>NUCLEOTIDE SEQUENCE [LARGE SCALE GENOMIC DNA]</scope>
    <source>
        <tissue evidence="1">Muscle</tissue>
    </source>
</reference>
<sequence>MLSLSVLPFFHPFPLPTFVLDATTIVLSPYAHRYRLFRWFRERSDVTGEPRGSACGRLGTAKIEFKSPSVHSWPVATLPPS</sequence>
<dbReference type="EMBL" id="VSRR010004726">
    <property type="protein sequence ID" value="MPC40543.1"/>
    <property type="molecule type" value="Genomic_DNA"/>
</dbReference>
<evidence type="ECO:0000313" key="1">
    <source>
        <dbReference type="EMBL" id="MPC40543.1"/>
    </source>
</evidence>